<dbReference type="Gene3D" id="1.25.40.10">
    <property type="entry name" value="Tetratricopeptide repeat domain"/>
    <property type="match status" value="1"/>
</dbReference>
<organism evidence="4 5">
    <name type="scientific">Gracilariopsis chorda</name>
    <dbReference type="NCBI Taxonomy" id="448386"/>
    <lineage>
        <taxon>Eukaryota</taxon>
        <taxon>Rhodophyta</taxon>
        <taxon>Florideophyceae</taxon>
        <taxon>Rhodymeniophycidae</taxon>
        <taxon>Gracilariales</taxon>
        <taxon>Gracilariaceae</taxon>
        <taxon>Gracilariopsis</taxon>
    </lineage>
</organism>
<evidence type="ECO:0000256" key="1">
    <source>
        <dbReference type="ARBA" id="ARBA00022737"/>
    </source>
</evidence>
<keyword evidence="5" id="KW-1185">Reference proteome</keyword>
<dbReference type="Pfam" id="PF13432">
    <property type="entry name" value="TPR_16"/>
    <property type="match status" value="1"/>
</dbReference>
<proteinExistence type="predicted"/>
<evidence type="ECO:0000256" key="2">
    <source>
        <dbReference type="ARBA" id="ARBA00022803"/>
    </source>
</evidence>
<evidence type="ECO:0000313" key="5">
    <source>
        <dbReference type="Proteomes" id="UP000247409"/>
    </source>
</evidence>
<dbReference type="SMART" id="SM00028">
    <property type="entry name" value="TPR"/>
    <property type="match status" value="4"/>
</dbReference>
<sequence>MAPISNRNKDLIATFERALLRGDSNTLSSFHPDAPAVAAGNFNVFLSQCADLDGKHLQPAPAVSITAECIQSAAQLTMHSRTLANALTDAAHGHLQSLYNAYLAGVALLQAFVRENWAGPISLHSVSPHAEAAAFFLSVDGEDVSRPAKCLHWLRAARFILVEHVQQFVSSGASLVPWWACRVLLAHQSMLSNPTPTIQDALFYMYARFLGAHVAESRYRSAPHADSNQVPADGDDTDESDLLPFPVLEGTDTIADEEEDFVEVLQEREQDDRQLLALAYVELALAQKMFYESEQALSSLRKASRLDRIAFRVTGKMGVRTKHQTKPTAQLVARAFEIQLPDDSEMPEMQRAAFFVKLPCNVHPFREQETLSAREWPTDSSLPLPKNIPVNDEDALGFVKLINNSQTDESTVEGVQDSEDDTEEWSDLETLGTELFELTPLQQALALCNASVIRARNASHALTKEEMAPFVDFVLKGPKSRYGTSSVLQLRALMLRVTFERERGRLLERCMTQMEEVGRFVDDHLETLDIDLKYSAAAERNMFVFGSSLPPRWELKKELAISFGKIGLVKSAMEIFEELEYWDELVDCHRLIGNLGAAEHMVRKELERLDQAVLDEGVSQDDTYDLLKDTDSTRAVQKRAARRPRLLCVLGDVTRDPEYYETAWNESGHRYARAKRSLGRTCVESQKWEAAMGHFRMALDINSLFPDTWFTYGCAAMQVGDMQVAANAFTRVIQQTPDNGEAWNNLGRALHELGKKKEALTALVEAGKSRRESWRVWNNVLLLATELRSCNYMLQAMDRLIDIRGKDGVCAPPLGVVVAEVIRMSSSSDAEDKALVGPVSRRLLKVLARSTSLVSSNPSIWAAYAELHELLPSREDKQRAFECRLKQVRSLIANGQWKTEVPALRHMALACDALAKDALGTRNALNIRAASIQTKSIIEQTKQDYQENDGFQRLLQVQDALQNASESDDL</sequence>
<gene>
    <name evidence="4" type="ORF">BWQ96_01142</name>
</gene>
<dbReference type="EMBL" id="NBIV01000009">
    <property type="protein sequence ID" value="PXF49004.1"/>
    <property type="molecule type" value="Genomic_DNA"/>
</dbReference>
<evidence type="ECO:0000256" key="3">
    <source>
        <dbReference type="PROSITE-ProRule" id="PRU00339"/>
    </source>
</evidence>
<comment type="caution">
    <text evidence="4">The sequence shown here is derived from an EMBL/GenBank/DDBJ whole genome shotgun (WGS) entry which is preliminary data.</text>
</comment>
<dbReference type="PANTHER" id="PTHR16193:SF0">
    <property type="entry name" value="TETRATRICOPEPTIDE REPEAT PROTEIN 27"/>
    <property type="match status" value="1"/>
</dbReference>
<name>A0A2V3J3P8_9FLOR</name>
<dbReference type="InterPro" id="IPR019734">
    <property type="entry name" value="TPR_rpt"/>
</dbReference>
<dbReference type="InterPro" id="IPR044244">
    <property type="entry name" value="TTC27/Emw1"/>
</dbReference>
<dbReference type="PANTHER" id="PTHR16193">
    <property type="entry name" value="TETRATRICOPEPTIDE REPEAT PROTEIN 27"/>
    <property type="match status" value="1"/>
</dbReference>
<feature type="repeat" description="TPR" evidence="3">
    <location>
        <begin position="706"/>
        <end position="739"/>
    </location>
</feature>
<dbReference type="InterPro" id="IPR011990">
    <property type="entry name" value="TPR-like_helical_dom_sf"/>
</dbReference>
<dbReference type="Proteomes" id="UP000247409">
    <property type="component" value="Unassembled WGS sequence"/>
</dbReference>
<dbReference type="OrthoDB" id="1936594at2759"/>
<dbReference type="AlphaFoldDB" id="A0A2V3J3P8"/>
<dbReference type="STRING" id="448386.A0A2V3J3P8"/>
<protein>
    <submittedName>
        <fullName evidence="4">Tetratricopeptide repeat protein 27</fullName>
    </submittedName>
</protein>
<keyword evidence="2 3" id="KW-0802">TPR repeat</keyword>
<keyword evidence="1" id="KW-0677">Repeat</keyword>
<dbReference type="SUPFAM" id="SSF48452">
    <property type="entry name" value="TPR-like"/>
    <property type="match status" value="1"/>
</dbReference>
<dbReference type="PROSITE" id="PS50005">
    <property type="entry name" value="TPR"/>
    <property type="match status" value="1"/>
</dbReference>
<evidence type="ECO:0000313" key="4">
    <source>
        <dbReference type="EMBL" id="PXF49004.1"/>
    </source>
</evidence>
<accession>A0A2V3J3P8</accession>
<reference evidence="4 5" key="1">
    <citation type="journal article" date="2018" name="Mol. Biol. Evol.">
        <title>Analysis of the draft genome of the red seaweed Gracilariopsis chorda provides insights into genome size evolution in Rhodophyta.</title>
        <authorList>
            <person name="Lee J."/>
            <person name="Yang E.C."/>
            <person name="Graf L."/>
            <person name="Yang J.H."/>
            <person name="Qiu H."/>
            <person name="Zel Zion U."/>
            <person name="Chan C.X."/>
            <person name="Stephens T.G."/>
            <person name="Weber A.P.M."/>
            <person name="Boo G.H."/>
            <person name="Boo S.M."/>
            <person name="Kim K.M."/>
            <person name="Shin Y."/>
            <person name="Jung M."/>
            <person name="Lee S.J."/>
            <person name="Yim H.S."/>
            <person name="Lee J.H."/>
            <person name="Bhattacharya D."/>
            <person name="Yoon H.S."/>
        </authorList>
    </citation>
    <scope>NUCLEOTIDE SEQUENCE [LARGE SCALE GENOMIC DNA]</scope>
    <source>
        <strain evidence="4 5">SKKU-2015</strain>
        <tissue evidence="4">Whole body</tissue>
    </source>
</reference>